<keyword evidence="2" id="KW-1185">Reference proteome</keyword>
<evidence type="ECO:0000313" key="2">
    <source>
        <dbReference type="Proteomes" id="UP001239795"/>
    </source>
</evidence>
<dbReference type="EMBL" id="MLGG01000046">
    <property type="protein sequence ID" value="KAK1451977.1"/>
    <property type="molecule type" value="Genomic_DNA"/>
</dbReference>
<sequence>MDQQHQPRIEASVWRARPLYCQWRRIKHHLSDHPLSAI</sequence>
<evidence type="ECO:0000313" key="1">
    <source>
        <dbReference type="EMBL" id="KAK1451977.1"/>
    </source>
</evidence>
<proteinExistence type="predicted"/>
<protein>
    <submittedName>
        <fullName evidence="1">Uncharacterized protein</fullName>
    </submittedName>
</protein>
<comment type="caution">
    <text evidence="1">The sequence shown here is derived from an EMBL/GenBank/DDBJ whole genome shotgun (WGS) entry which is preliminary data.</text>
</comment>
<name>A0AAI9U5A8_9PEZI</name>
<dbReference type="Proteomes" id="UP001239795">
    <property type="component" value="Unassembled WGS sequence"/>
</dbReference>
<organism evidence="1 2">
    <name type="scientific">Colletotrichum melonis</name>
    <dbReference type="NCBI Taxonomy" id="1209925"/>
    <lineage>
        <taxon>Eukaryota</taxon>
        <taxon>Fungi</taxon>
        <taxon>Dikarya</taxon>
        <taxon>Ascomycota</taxon>
        <taxon>Pezizomycotina</taxon>
        <taxon>Sordariomycetes</taxon>
        <taxon>Hypocreomycetidae</taxon>
        <taxon>Glomerellales</taxon>
        <taxon>Glomerellaceae</taxon>
        <taxon>Colletotrichum</taxon>
        <taxon>Colletotrichum acutatum species complex</taxon>
    </lineage>
</organism>
<accession>A0AAI9U5A8</accession>
<dbReference type="AlphaFoldDB" id="A0AAI9U5A8"/>
<reference evidence="1 2" key="1">
    <citation type="submission" date="2016-10" db="EMBL/GenBank/DDBJ databases">
        <title>The genome sequence of Colletotrichum fioriniae PJ7.</title>
        <authorList>
            <person name="Baroncelli R."/>
        </authorList>
    </citation>
    <scope>NUCLEOTIDE SEQUENCE [LARGE SCALE GENOMIC DNA]</scope>
    <source>
        <strain evidence="1">Col 31</strain>
    </source>
</reference>
<gene>
    <name evidence="1" type="ORF">CMEL01_06551</name>
</gene>